<sequence length="76" mass="8812">MKQIYDTTKKLAEKYCNPERPVKEKEGKLITGIREQKKRWVEHFHELLNTSAPLNPPDIEATHTDLPIDVTPSTIE</sequence>
<gene>
    <name evidence="2" type="ORF">SCUD_LOCUS19864</name>
</gene>
<name>A0A183KXR8_9TREM</name>
<keyword evidence="3" id="KW-1185">Reference proteome</keyword>
<organism evidence="4">
    <name type="scientific">Schistosoma curassoni</name>
    <dbReference type="NCBI Taxonomy" id="6186"/>
    <lineage>
        <taxon>Eukaryota</taxon>
        <taxon>Metazoa</taxon>
        <taxon>Spiralia</taxon>
        <taxon>Lophotrochozoa</taxon>
        <taxon>Platyhelminthes</taxon>
        <taxon>Trematoda</taxon>
        <taxon>Digenea</taxon>
        <taxon>Strigeidida</taxon>
        <taxon>Schistosomatoidea</taxon>
        <taxon>Schistosomatidae</taxon>
        <taxon>Schistosoma</taxon>
    </lineage>
</organism>
<evidence type="ECO:0000256" key="1">
    <source>
        <dbReference type="SAM" id="MobiDB-lite"/>
    </source>
</evidence>
<accession>A0A183KXR8</accession>
<dbReference type="STRING" id="6186.A0A183KXR8"/>
<dbReference type="EMBL" id="UZAK01043265">
    <property type="protein sequence ID" value="VDP70489.1"/>
    <property type="molecule type" value="Genomic_DNA"/>
</dbReference>
<reference evidence="4" key="1">
    <citation type="submission" date="2016-06" db="UniProtKB">
        <authorList>
            <consortium name="WormBaseParasite"/>
        </authorList>
    </citation>
    <scope>IDENTIFICATION</scope>
</reference>
<protein>
    <submittedName>
        <fullName evidence="4">Transposase</fullName>
    </submittedName>
</protein>
<evidence type="ECO:0000313" key="2">
    <source>
        <dbReference type="EMBL" id="VDP70489.1"/>
    </source>
</evidence>
<evidence type="ECO:0000313" key="3">
    <source>
        <dbReference type="Proteomes" id="UP000279833"/>
    </source>
</evidence>
<dbReference type="Proteomes" id="UP000279833">
    <property type="component" value="Unassembled WGS sequence"/>
</dbReference>
<proteinExistence type="predicted"/>
<dbReference type="AlphaFoldDB" id="A0A183KXR8"/>
<evidence type="ECO:0000313" key="4">
    <source>
        <dbReference type="WBParaSite" id="SCUD_0001986701-mRNA-1"/>
    </source>
</evidence>
<feature type="region of interest" description="Disordered" evidence="1">
    <location>
        <begin position="52"/>
        <end position="76"/>
    </location>
</feature>
<dbReference type="WBParaSite" id="SCUD_0001986701-mRNA-1">
    <property type="protein sequence ID" value="SCUD_0001986701-mRNA-1"/>
    <property type="gene ID" value="SCUD_0001986701"/>
</dbReference>
<reference evidence="2 3" key="2">
    <citation type="submission" date="2018-11" db="EMBL/GenBank/DDBJ databases">
        <authorList>
            <consortium name="Pathogen Informatics"/>
        </authorList>
    </citation>
    <scope>NUCLEOTIDE SEQUENCE [LARGE SCALE GENOMIC DNA]</scope>
    <source>
        <strain evidence="2">Dakar</strain>
        <strain evidence="3">Dakar, Senegal</strain>
    </source>
</reference>